<organism evidence="3 4">
    <name type="scientific">Rhodovulum marinum</name>
    <dbReference type="NCBI Taxonomy" id="320662"/>
    <lineage>
        <taxon>Bacteria</taxon>
        <taxon>Pseudomonadati</taxon>
        <taxon>Pseudomonadota</taxon>
        <taxon>Alphaproteobacteria</taxon>
        <taxon>Rhodobacterales</taxon>
        <taxon>Paracoccaceae</taxon>
        <taxon>Rhodovulum</taxon>
    </lineage>
</organism>
<feature type="transmembrane region" description="Helical" evidence="1">
    <location>
        <begin position="74"/>
        <end position="92"/>
    </location>
</feature>
<evidence type="ECO:0000313" key="3">
    <source>
        <dbReference type="EMBL" id="TCP44482.1"/>
    </source>
</evidence>
<dbReference type="GO" id="GO:0016020">
    <property type="term" value="C:membrane"/>
    <property type="evidence" value="ECO:0007669"/>
    <property type="project" value="UniProtKB-SubCell"/>
</dbReference>
<dbReference type="Proteomes" id="UP000294835">
    <property type="component" value="Unassembled WGS sequence"/>
</dbReference>
<evidence type="ECO:0000256" key="1">
    <source>
        <dbReference type="SAM" id="Phobius"/>
    </source>
</evidence>
<keyword evidence="4" id="KW-1185">Reference proteome</keyword>
<gene>
    <name evidence="3" type="ORF">EV662_101576</name>
</gene>
<feature type="transmembrane region" description="Helical" evidence="1">
    <location>
        <begin position="34"/>
        <end position="54"/>
    </location>
</feature>
<dbReference type="EMBL" id="SLXP01000001">
    <property type="protein sequence ID" value="TCP44482.1"/>
    <property type="molecule type" value="Genomic_DNA"/>
</dbReference>
<dbReference type="OrthoDB" id="9816314at2"/>
<keyword evidence="1" id="KW-0812">Transmembrane</keyword>
<accession>A0A4R2Q6L5</accession>
<dbReference type="InterPro" id="IPR026841">
    <property type="entry name" value="Aur1/Ipt1"/>
</dbReference>
<dbReference type="Pfam" id="PF14378">
    <property type="entry name" value="PAP2_3"/>
    <property type="match status" value="1"/>
</dbReference>
<feature type="transmembrane region" description="Helical" evidence="1">
    <location>
        <begin position="269"/>
        <end position="292"/>
    </location>
</feature>
<name>A0A4R2Q6L5_9RHOB</name>
<dbReference type="AlphaFoldDB" id="A0A4R2Q6L5"/>
<feature type="transmembrane region" description="Helical" evidence="1">
    <location>
        <begin position="199"/>
        <end position="224"/>
    </location>
</feature>
<evidence type="ECO:0000313" key="4">
    <source>
        <dbReference type="Proteomes" id="UP000294835"/>
    </source>
</evidence>
<comment type="caution">
    <text evidence="3">The sequence shown here is derived from an EMBL/GenBank/DDBJ whole genome shotgun (WGS) entry which is preliminary data.</text>
</comment>
<keyword evidence="1" id="KW-1133">Transmembrane helix</keyword>
<feature type="transmembrane region" description="Helical" evidence="1">
    <location>
        <begin position="324"/>
        <end position="341"/>
    </location>
</feature>
<proteinExistence type="predicted"/>
<protein>
    <submittedName>
        <fullName evidence="3">PAP2 superfamily protein</fullName>
    </submittedName>
</protein>
<feature type="transmembrane region" description="Helical" evidence="1">
    <location>
        <begin position="169"/>
        <end position="187"/>
    </location>
</feature>
<sequence length="351" mass="37770">MERTRFARSGPGCRAVVRAPSDALGLIDGPERGFLRLVALYFLCSFAVLTLLGGDGPARLWSVLLSLPEIALQVFEGAAVFLVGLAVPLAFLRNGAGRSRAGGAVFVALAGTLFHLTFLTIKTSLPDIVPFFADPALSRFDSWLHGGIAPWELTHGLLAGVPAWIFERLYIDVWIVVIFCFPVVVTLADGDARRRARFFALYVFVWVGIGNVLALAGMSVGPVYHDRLTGLDVFGGLDTALAASGIAATYTGALQDTLWSLYVDGQNSAASGISAFPSVHVAMTTLVALYIFERVPRAWPLSLLLVLGYLVMSVHLGWHYAVDGYASILLVGAVWGVLRRVSRSRETLFSA</sequence>
<reference evidence="3 4" key="1">
    <citation type="submission" date="2019-03" db="EMBL/GenBank/DDBJ databases">
        <title>Genomic Encyclopedia of Type Strains, Phase IV (KMG-IV): sequencing the most valuable type-strain genomes for metagenomic binning, comparative biology and taxonomic classification.</title>
        <authorList>
            <person name="Goeker M."/>
        </authorList>
    </citation>
    <scope>NUCLEOTIDE SEQUENCE [LARGE SCALE GENOMIC DNA]</scope>
    <source>
        <strain evidence="3 4">DSM 18063</strain>
    </source>
</reference>
<keyword evidence="1" id="KW-0472">Membrane</keyword>
<feature type="domain" description="Inositolphosphotransferase Aur1/Ipt1" evidence="2">
    <location>
        <begin position="136"/>
        <end position="335"/>
    </location>
</feature>
<evidence type="ECO:0000259" key="2">
    <source>
        <dbReference type="Pfam" id="PF14378"/>
    </source>
</evidence>
<feature type="transmembrane region" description="Helical" evidence="1">
    <location>
        <begin position="104"/>
        <end position="121"/>
    </location>
</feature>